<dbReference type="Proteomes" id="UP000305067">
    <property type="component" value="Unassembled WGS sequence"/>
</dbReference>
<accession>A0A5C3Q2E8</accession>
<evidence type="ECO:0000313" key="2">
    <source>
        <dbReference type="Proteomes" id="UP000305067"/>
    </source>
</evidence>
<evidence type="ECO:0000313" key="1">
    <source>
        <dbReference type="EMBL" id="TFK96275.1"/>
    </source>
</evidence>
<keyword evidence="2" id="KW-1185">Reference proteome</keyword>
<organism evidence="1 2">
    <name type="scientific">Pterulicium gracile</name>
    <dbReference type="NCBI Taxonomy" id="1884261"/>
    <lineage>
        <taxon>Eukaryota</taxon>
        <taxon>Fungi</taxon>
        <taxon>Dikarya</taxon>
        <taxon>Basidiomycota</taxon>
        <taxon>Agaricomycotina</taxon>
        <taxon>Agaricomycetes</taxon>
        <taxon>Agaricomycetidae</taxon>
        <taxon>Agaricales</taxon>
        <taxon>Pleurotineae</taxon>
        <taxon>Pterulaceae</taxon>
        <taxon>Pterulicium</taxon>
    </lineage>
</organism>
<proteinExistence type="predicted"/>
<reference evidence="1 2" key="1">
    <citation type="journal article" date="2019" name="Nat. Ecol. Evol.">
        <title>Megaphylogeny resolves global patterns of mushroom evolution.</title>
        <authorList>
            <person name="Varga T."/>
            <person name="Krizsan K."/>
            <person name="Foldi C."/>
            <person name="Dima B."/>
            <person name="Sanchez-Garcia M."/>
            <person name="Sanchez-Ramirez S."/>
            <person name="Szollosi G.J."/>
            <person name="Szarkandi J.G."/>
            <person name="Papp V."/>
            <person name="Albert L."/>
            <person name="Andreopoulos W."/>
            <person name="Angelini C."/>
            <person name="Antonin V."/>
            <person name="Barry K.W."/>
            <person name="Bougher N.L."/>
            <person name="Buchanan P."/>
            <person name="Buyck B."/>
            <person name="Bense V."/>
            <person name="Catcheside P."/>
            <person name="Chovatia M."/>
            <person name="Cooper J."/>
            <person name="Damon W."/>
            <person name="Desjardin D."/>
            <person name="Finy P."/>
            <person name="Geml J."/>
            <person name="Haridas S."/>
            <person name="Hughes K."/>
            <person name="Justo A."/>
            <person name="Karasinski D."/>
            <person name="Kautmanova I."/>
            <person name="Kiss B."/>
            <person name="Kocsube S."/>
            <person name="Kotiranta H."/>
            <person name="LaButti K.M."/>
            <person name="Lechner B.E."/>
            <person name="Liimatainen K."/>
            <person name="Lipzen A."/>
            <person name="Lukacs Z."/>
            <person name="Mihaltcheva S."/>
            <person name="Morgado L.N."/>
            <person name="Niskanen T."/>
            <person name="Noordeloos M.E."/>
            <person name="Ohm R.A."/>
            <person name="Ortiz-Santana B."/>
            <person name="Ovrebo C."/>
            <person name="Racz N."/>
            <person name="Riley R."/>
            <person name="Savchenko A."/>
            <person name="Shiryaev A."/>
            <person name="Soop K."/>
            <person name="Spirin V."/>
            <person name="Szebenyi C."/>
            <person name="Tomsovsky M."/>
            <person name="Tulloss R.E."/>
            <person name="Uehling J."/>
            <person name="Grigoriev I.V."/>
            <person name="Vagvolgyi C."/>
            <person name="Papp T."/>
            <person name="Martin F.M."/>
            <person name="Miettinen O."/>
            <person name="Hibbett D.S."/>
            <person name="Nagy L.G."/>
        </authorList>
    </citation>
    <scope>NUCLEOTIDE SEQUENCE [LARGE SCALE GENOMIC DNA]</scope>
    <source>
        <strain evidence="1 2">CBS 309.79</strain>
    </source>
</reference>
<gene>
    <name evidence="1" type="ORF">BDV98DRAFT_586461</name>
</gene>
<dbReference type="AlphaFoldDB" id="A0A5C3Q2E8"/>
<sequence>MAGGNGATIRLLKPCFSRVADCISKLVKAPSATRKHPRVHSQVQNISECTVTLPCTTSADPPSDTSSSHCFYEHSELGNTLDILTFVDIARSTKKRNDASDSDQSDIEDLHTFLNNLLDSELPSLMLILDEPAVNTTFSVGSDTQITNCNRMNKGNMFDIGDKTIFEGVGSESRPNCNNLVEVMSMGAAHSPKRCWWKFCH</sequence>
<dbReference type="EMBL" id="ML178863">
    <property type="protein sequence ID" value="TFK96275.1"/>
    <property type="molecule type" value="Genomic_DNA"/>
</dbReference>
<protein>
    <submittedName>
        <fullName evidence="1">Uncharacterized protein</fullName>
    </submittedName>
</protein>
<name>A0A5C3Q2E8_9AGAR</name>